<gene>
    <name evidence="17" type="ORF">MCCS_05220</name>
</gene>
<dbReference type="KEGG" id="mcak:MCCS_05220"/>
<evidence type="ECO:0000256" key="13">
    <source>
        <dbReference type="ARBA" id="ARBA00023136"/>
    </source>
</evidence>
<dbReference type="STRING" id="1855823.MCCS_05220"/>
<keyword evidence="13 14" id="KW-0472">Membrane</keyword>
<evidence type="ECO:0000256" key="7">
    <source>
        <dbReference type="ARBA" id="ARBA00022692"/>
    </source>
</evidence>
<evidence type="ECO:0000256" key="11">
    <source>
        <dbReference type="ARBA" id="ARBA00022989"/>
    </source>
</evidence>
<evidence type="ECO:0000256" key="14">
    <source>
        <dbReference type="SAM" id="Phobius"/>
    </source>
</evidence>
<dbReference type="Proteomes" id="UP000194154">
    <property type="component" value="Chromosome"/>
</dbReference>
<organism evidence="17 18">
    <name type="scientific">Macrococcoides canis</name>
    <dbReference type="NCBI Taxonomy" id="1855823"/>
    <lineage>
        <taxon>Bacteria</taxon>
        <taxon>Bacillati</taxon>
        <taxon>Bacillota</taxon>
        <taxon>Bacilli</taxon>
        <taxon>Bacillales</taxon>
        <taxon>Staphylococcaceae</taxon>
        <taxon>Macrococcoides</taxon>
    </lineage>
</organism>
<evidence type="ECO:0000256" key="10">
    <source>
        <dbReference type="ARBA" id="ARBA00022840"/>
    </source>
</evidence>
<evidence type="ECO:0000256" key="3">
    <source>
        <dbReference type="ARBA" id="ARBA00012438"/>
    </source>
</evidence>
<dbReference type="GeneID" id="35294664"/>
<dbReference type="AlphaFoldDB" id="A0A1W7A943"/>
<evidence type="ECO:0000256" key="1">
    <source>
        <dbReference type="ARBA" id="ARBA00000085"/>
    </source>
</evidence>
<feature type="transmembrane region" description="Helical" evidence="14">
    <location>
        <begin position="206"/>
        <end position="226"/>
    </location>
</feature>
<dbReference type="Pfam" id="PF02518">
    <property type="entry name" value="HATPase_c"/>
    <property type="match status" value="1"/>
</dbReference>
<accession>A0A1W7A943</accession>
<keyword evidence="10" id="KW-0067">ATP-binding</keyword>
<proteinExistence type="predicted"/>
<keyword evidence="7 14" id="KW-0812">Transmembrane</keyword>
<protein>
    <recommendedName>
        <fullName evidence="3">histidine kinase</fullName>
        <ecNumber evidence="3">2.7.13.3</ecNumber>
    </recommendedName>
</protein>
<sequence length="501" mass="59606">MNQQLYKRKIRRSLILFAILPVFLLTMIGLFAYYAIYIMKTDYELNQVNKEMMGMIENDREHIEKRYRDFTKNIPENTTDIYRALYEQSNYNKQHYIFEFEYEKLYTNNYGNIPVIPIYDKQGVDHNRQYNLTVSIPANVLKDVMHYHDYQYVVTDLYDNVYYSSDNHLIGDKYTYDERKQITAFYKDDQLKLYVYQDLTQTIDRGIILISILLGTFFLLIIITMYSSKSLAHRQTQDIDEIIAHIRQAQVRALTTYQPLTAQSELEIINRYVFELSQLNERLLKSTKESNEALRQSQLKSLENQFQPHFIFNTMQTINYMIDTDKKAAKKMMTKLSSILRYALRVKESEVTFKKEIDYLEDYVFIQNIRFDQAIHYTIDIDESLMNLQTEKLLIQPLLENAIKYGAIENGLNIKVRIKPLRNGDIFIGVFDNGVGMTRERLKEVRNMIKHYELRNLHIGMQNIHQTLRVKYGEHYGMKVYSAYNNGTLITLRVKKGRTYV</sequence>
<comment type="subcellular location">
    <subcellularLocation>
        <location evidence="2">Cell membrane</location>
        <topology evidence="2">Multi-pass membrane protein</topology>
    </subcellularLocation>
</comment>
<evidence type="ECO:0000256" key="12">
    <source>
        <dbReference type="ARBA" id="ARBA00023012"/>
    </source>
</evidence>
<keyword evidence="9 17" id="KW-0418">Kinase</keyword>
<dbReference type="Pfam" id="PF06580">
    <property type="entry name" value="His_kinase"/>
    <property type="match status" value="1"/>
</dbReference>
<reference evidence="17 18" key="1">
    <citation type="journal article" date="2017" name="Int. J. Syst. Evol. Microbiol.">
        <title>Macrococcus canis sp. nov., a skin bacterium associated with infections in dogs.</title>
        <authorList>
            <person name="Gobeli Brawand S."/>
            <person name="Cotting K."/>
            <person name="Gomez-Sanz E."/>
            <person name="Collaud A."/>
            <person name="Thomann A."/>
            <person name="Brodard I."/>
            <person name="Rodriguez-Campos S."/>
            <person name="Strauss C."/>
            <person name="Perreten V."/>
        </authorList>
    </citation>
    <scope>NUCLEOTIDE SEQUENCE [LARGE SCALE GENOMIC DNA]</scope>
    <source>
        <strain evidence="17 18">KM45013</strain>
    </source>
</reference>
<evidence type="ECO:0000256" key="4">
    <source>
        <dbReference type="ARBA" id="ARBA00022475"/>
    </source>
</evidence>
<evidence type="ECO:0000259" key="15">
    <source>
        <dbReference type="Pfam" id="PF02518"/>
    </source>
</evidence>
<dbReference type="GO" id="GO:0005524">
    <property type="term" value="F:ATP binding"/>
    <property type="evidence" value="ECO:0007669"/>
    <property type="project" value="UniProtKB-KW"/>
</dbReference>
<dbReference type="PANTHER" id="PTHR34220:SF11">
    <property type="entry name" value="SENSOR PROTEIN KINASE HPTS"/>
    <property type="match status" value="1"/>
</dbReference>
<keyword evidence="12" id="KW-0902">Two-component regulatory system</keyword>
<feature type="transmembrane region" description="Helical" evidence="14">
    <location>
        <begin position="14"/>
        <end position="36"/>
    </location>
</feature>
<dbReference type="EMBL" id="CP021059">
    <property type="protein sequence ID" value="ARQ06173.1"/>
    <property type="molecule type" value="Genomic_DNA"/>
</dbReference>
<dbReference type="InterPro" id="IPR036890">
    <property type="entry name" value="HATPase_C_sf"/>
</dbReference>
<evidence type="ECO:0000256" key="9">
    <source>
        <dbReference type="ARBA" id="ARBA00022777"/>
    </source>
</evidence>
<dbReference type="EC" id="2.7.13.3" evidence="3"/>
<evidence type="ECO:0000259" key="16">
    <source>
        <dbReference type="Pfam" id="PF06580"/>
    </source>
</evidence>
<keyword evidence="6 17" id="KW-0808">Transferase</keyword>
<evidence type="ECO:0000256" key="5">
    <source>
        <dbReference type="ARBA" id="ARBA00022553"/>
    </source>
</evidence>
<dbReference type="InterPro" id="IPR010559">
    <property type="entry name" value="Sig_transdc_His_kin_internal"/>
</dbReference>
<evidence type="ECO:0000256" key="2">
    <source>
        <dbReference type="ARBA" id="ARBA00004651"/>
    </source>
</evidence>
<keyword evidence="8" id="KW-0547">Nucleotide-binding</keyword>
<evidence type="ECO:0000313" key="17">
    <source>
        <dbReference type="EMBL" id="ARQ06173.1"/>
    </source>
</evidence>
<dbReference type="GO" id="GO:0005886">
    <property type="term" value="C:plasma membrane"/>
    <property type="evidence" value="ECO:0007669"/>
    <property type="project" value="UniProtKB-SubCell"/>
</dbReference>
<evidence type="ECO:0000256" key="8">
    <source>
        <dbReference type="ARBA" id="ARBA00022741"/>
    </source>
</evidence>
<evidence type="ECO:0000256" key="6">
    <source>
        <dbReference type="ARBA" id="ARBA00022679"/>
    </source>
</evidence>
<feature type="domain" description="Histidine kinase/HSP90-like ATPase" evidence="15">
    <location>
        <begin position="394"/>
        <end position="496"/>
    </location>
</feature>
<name>A0A1W7A943_9STAP</name>
<dbReference type="SUPFAM" id="SSF55874">
    <property type="entry name" value="ATPase domain of HSP90 chaperone/DNA topoisomerase II/histidine kinase"/>
    <property type="match status" value="1"/>
</dbReference>
<keyword evidence="18" id="KW-1185">Reference proteome</keyword>
<feature type="domain" description="Signal transduction histidine kinase internal region" evidence="16">
    <location>
        <begin position="298"/>
        <end position="374"/>
    </location>
</feature>
<dbReference type="InterPro" id="IPR050640">
    <property type="entry name" value="Bact_2-comp_sensor_kinase"/>
</dbReference>
<keyword evidence="11 14" id="KW-1133">Transmembrane helix</keyword>
<dbReference type="Gene3D" id="3.30.565.10">
    <property type="entry name" value="Histidine kinase-like ATPase, C-terminal domain"/>
    <property type="match status" value="1"/>
</dbReference>
<dbReference type="PANTHER" id="PTHR34220">
    <property type="entry name" value="SENSOR HISTIDINE KINASE YPDA"/>
    <property type="match status" value="1"/>
</dbReference>
<dbReference type="GO" id="GO:0000155">
    <property type="term" value="F:phosphorelay sensor kinase activity"/>
    <property type="evidence" value="ECO:0007669"/>
    <property type="project" value="InterPro"/>
</dbReference>
<comment type="catalytic activity">
    <reaction evidence="1">
        <text>ATP + protein L-histidine = ADP + protein N-phospho-L-histidine.</text>
        <dbReference type="EC" id="2.7.13.3"/>
    </reaction>
</comment>
<dbReference type="RefSeq" id="WP_167625944.1">
    <property type="nucleotide sequence ID" value="NZ_CBCRZA010000013.1"/>
</dbReference>
<evidence type="ECO:0000313" key="18">
    <source>
        <dbReference type="Proteomes" id="UP000194154"/>
    </source>
</evidence>
<keyword evidence="5" id="KW-0597">Phosphoprotein</keyword>
<keyword evidence="4" id="KW-1003">Cell membrane</keyword>
<dbReference type="InterPro" id="IPR003594">
    <property type="entry name" value="HATPase_dom"/>
</dbReference>